<evidence type="ECO:0000313" key="3">
    <source>
        <dbReference type="Proteomes" id="UP000193920"/>
    </source>
</evidence>
<name>A0A1Y2B1F9_9FUNG</name>
<dbReference type="EMBL" id="MCOG01000184">
    <property type="protein sequence ID" value="ORY28669.1"/>
    <property type="molecule type" value="Genomic_DNA"/>
</dbReference>
<feature type="transmembrane region" description="Helical" evidence="1">
    <location>
        <begin position="55"/>
        <end position="73"/>
    </location>
</feature>
<evidence type="ECO:0008006" key="4">
    <source>
        <dbReference type="Google" id="ProtNLM"/>
    </source>
</evidence>
<comment type="caution">
    <text evidence="2">The sequence shown here is derived from an EMBL/GenBank/DDBJ whole genome shotgun (WGS) entry which is preliminary data.</text>
</comment>
<dbReference type="OrthoDB" id="10398633at2759"/>
<evidence type="ECO:0000313" key="2">
    <source>
        <dbReference type="EMBL" id="ORY28669.1"/>
    </source>
</evidence>
<sequence length="257" mass="30124">MGFWDIIDYLSDSTQYPKKWNKFINWIFLIQLIIAIGSCYINENMWPSKTVKQSLSVLQVKAMLIIQIVLFYWEITFTKMLSTNFNIAEHHIIFIIHSIFLLYYPDTICGNTLLPYLLYSITWVFGNGTNQIFIIMFVLECFLYIFQTLYAHILQKSLFVGFPLLALYQSFSSYKLYCWSLDGSFCPSERIISIFGSSSFSYIITYIIIIGVIYSVTVLPFFTILQKLEEDQKQNVAIEDSIQSNINNKKRNSFKNK</sequence>
<feature type="transmembrane region" description="Helical" evidence="1">
    <location>
        <begin position="85"/>
        <end position="104"/>
    </location>
</feature>
<reference evidence="2" key="1">
    <citation type="submission" date="2016-08" db="EMBL/GenBank/DDBJ databases">
        <title>A Parts List for Fungal Cellulosomes Revealed by Comparative Genomics.</title>
        <authorList>
            <consortium name="DOE Joint Genome Institute"/>
            <person name="Haitjema C.H."/>
            <person name="Gilmore S.P."/>
            <person name="Henske J.K."/>
            <person name="Solomon K.V."/>
            <person name="De Groot R."/>
            <person name="Kuo A."/>
            <person name="Mondo S.J."/>
            <person name="Salamov A.A."/>
            <person name="Labutti K."/>
            <person name="Zhao Z."/>
            <person name="Chiniquy J."/>
            <person name="Barry K."/>
            <person name="Brewer H.M."/>
            <person name="Purvine S.O."/>
            <person name="Wright A.T."/>
            <person name="Boxma B."/>
            <person name="Van Alen T."/>
            <person name="Hackstein J.H."/>
            <person name="Baker S.E."/>
            <person name="Grigoriev I.V."/>
            <person name="O'Malley M.A."/>
        </authorList>
    </citation>
    <scope>NUCLEOTIDE SEQUENCE [LARGE SCALE GENOMIC DNA]</scope>
    <source>
        <strain evidence="2">G1</strain>
    </source>
</reference>
<dbReference type="AlphaFoldDB" id="A0A1Y2B1F9"/>
<protein>
    <recommendedName>
        <fullName evidence="4">Transmembrane protein</fullName>
    </recommendedName>
</protein>
<dbReference type="Proteomes" id="UP000193920">
    <property type="component" value="Unassembled WGS sequence"/>
</dbReference>
<feature type="transmembrane region" description="Helical" evidence="1">
    <location>
        <begin position="203"/>
        <end position="225"/>
    </location>
</feature>
<keyword evidence="1" id="KW-1133">Transmembrane helix</keyword>
<organism evidence="2 3">
    <name type="scientific">Neocallimastix californiae</name>
    <dbReference type="NCBI Taxonomy" id="1754190"/>
    <lineage>
        <taxon>Eukaryota</taxon>
        <taxon>Fungi</taxon>
        <taxon>Fungi incertae sedis</taxon>
        <taxon>Chytridiomycota</taxon>
        <taxon>Chytridiomycota incertae sedis</taxon>
        <taxon>Neocallimastigomycetes</taxon>
        <taxon>Neocallimastigales</taxon>
        <taxon>Neocallimastigaceae</taxon>
        <taxon>Neocallimastix</taxon>
    </lineage>
</organism>
<keyword evidence="1" id="KW-0472">Membrane</keyword>
<accession>A0A1Y2B1F9</accession>
<feature type="transmembrane region" description="Helical" evidence="1">
    <location>
        <begin position="116"/>
        <end position="146"/>
    </location>
</feature>
<proteinExistence type="predicted"/>
<evidence type="ECO:0000256" key="1">
    <source>
        <dbReference type="SAM" id="Phobius"/>
    </source>
</evidence>
<keyword evidence="1" id="KW-0812">Transmembrane</keyword>
<keyword evidence="3" id="KW-1185">Reference proteome</keyword>
<feature type="transmembrane region" description="Helical" evidence="1">
    <location>
        <begin position="23"/>
        <end position="43"/>
    </location>
</feature>
<gene>
    <name evidence="2" type="ORF">LY90DRAFT_513049</name>
</gene>